<dbReference type="EMBL" id="JBHSMQ010000001">
    <property type="protein sequence ID" value="MFC5453431.1"/>
    <property type="molecule type" value="Genomic_DNA"/>
</dbReference>
<evidence type="ECO:0000259" key="2">
    <source>
        <dbReference type="PROSITE" id="PS51746"/>
    </source>
</evidence>
<comment type="caution">
    <text evidence="3">The sequence shown here is derived from an EMBL/GenBank/DDBJ whole genome shotgun (WGS) entry which is preliminary data.</text>
</comment>
<dbReference type="SUPFAM" id="SSF81606">
    <property type="entry name" value="PP2C-like"/>
    <property type="match status" value="1"/>
</dbReference>
<dbReference type="SUPFAM" id="SSF55874">
    <property type="entry name" value="ATPase domain of HSP90 chaperone/DNA topoisomerase II/histidine kinase"/>
    <property type="match status" value="1"/>
</dbReference>
<dbReference type="PROSITE" id="PS51746">
    <property type="entry name" value="PPM_2"/>
    <property type="match status" value="1"/>
</dbReference>
<dbReference type="Pfam" id="PF13581">
    <property type="entry name" value="HATPase_c_2"/>
    <property type="match status" value="1"/>
</dbReference>
<dbReference type="SMART" id="SM00331">
    <property type="entry name" value="PP2C_SIG"/>
    <property type="match status" value="1"/>
</dbReference>
<dbReference type="PANTHER" id="PTHR43156">
    <property type="entry name" value="STAGE II SPORULATION PROTEIN E-RELATED"/>
    <property type="match status" value="1"/>
</dbReference>
<dbReference type="Proteomes" id="UP001596052">
    <property type="component" value="Unassembled WGS sequence"/>
</dbReference>
<proteinExistence type="predicted"/>
<evidence type="ECO:0000313" key="4">
    <source>
        <dbReference type="Proteomes" id="UP001596052"/>
    </source>
</evidence>
<gene>
    <name evidence="3" type="ORF">ACFQDI_01080</name>
</gene>
<evidence type="ECO:0000313" key="3">
    <source>
        <dbReference type="EMBL" id="MFC5453431.1"/>
    </source>
</evidence>
<dbReference type="InterPro" id="IPR003594">
    <property type="entry name" value="HATPase_dom"/>
</dbReference>
<dbReference type="InterPro" id="IPR003018">
    <property type="entry name" value="GAF"/>
</dbReference>
<protein>
    <submittedName>
        <fullName evidence="3">SpoIIE family protein phosphatase</fullName>
    </submittedName>
</protein>
<reference evidence="4" key="1">
    <citation type="journal article" date="2019" name="Int. J. Syst. Evol. Microbiol.">
        <title>The Global Catalogue of Microorganisms (GCM) 10K type strain sequencing project: providing services to taxonomists for standard genome sequencing and annotation.</title>
        <authorList>
            <consortium name="The Broad Institute Genomics Platform"/>
            <consortium name="The Broad Institute Genome Sequencing Center for Infectious Disease"/>
            <person name="Wu L."/>
            <person name="Ma J."/>
        </authorList>
    </citation>
    <scope>NUCLEOTIDE SEQUENCE [LARGE SCALE GENOMIC DNA]</scope>
    <source>
        <strain evidence="4">CGMCC 4.1469</strain>
    </source>
</reference>
<dbReference type="SMART" id="SM00332">
    <property type="entry name" value="PP2Cc"/>
    <property type="match status" value="1"/>
</dbReference>
<dbReference type="CDD" id="cd16936">
    <property type="entry name" value="HATPase_RsbW-like"/>
    <property type="match status" value="1"/>
</dbReference>
<dbReference type="InterPro" id="IPR052016">
    <property type="entry name" value="Bact_Sigma-Reg"/>
</dbReference>
<name>A0ABW0KKJ5_9BACT</name>
<evidence type="ECO:0000256" key="1">
    <source>
        <dbReference type="ARBA" id="ARBA00022801"/>
    </source>
</evidence>
<dbReference type="Gene3D" id="3.30.565.10">
    <property type="entry name" value="Histidine kinase-like ATPase, C-terminal domain"/>
    <property type="match status" value="1"/>
</dbReference>
<dbReference type="InterPro" id="IPR036890">
    <property type="entry name" value="HATPase_C_sf"/>
</dbReference>
<dbReference type="Gene3D" id="3.60.40.10">
    <property type="entry name" value="PPM-type phosphatase domain"/>
    <property type="match status" value="1"/>
</dbReference>
<dbReference type="RefSeq" id="WP_377162501.1">
    <property type="nucleotide sequence ID" value="NZ_JBHSMQ010000001.1"/>
</dbReference>
<dbReference type="InterPro" id="IPR036457">
    <property type="entry name" value="PPM-type-like_dom_sf"/>
</dbReference>
<accession>A0ABW0KKJ5</accession>
<organism evidence="3 4">
    <name type="scientific">Prosthecobacter fluviatilis</name>
    <dbReference type="NCBI Taxonomy" id="445931"/>
    <lineage>
        <taxon>Bacteria</taxon>
        <taxon>Pseudomonadati</taxon>
        <taxon>Verrucomicrobiota</taxon>
        <taxon>Verrucomicrobiia</taxon>
        <taxon>Verrucomicrobiales</taxon>
        <taxon>Verrucomicrobiaceae</taxon>
        <taxon>Prosthecobacter</taxon>
    </lineage>
</organism>
<feature type="domain" description="PPM-type phosphatase" evidence="2">
    <location>
        <begin position="358"/>
        <end position="572"/>
    </location>
</feature>
<dbReference type="SUPFAM" id="SSF55781">
    <property type="entry name" value="GAF domain-like"/>
    <property type="match status" value="1"/>
</dbReference>
<dbReference type="Pfam" id="PF01590">
    <property type="entry name" value="GAF"/>
    <property type="match status" value="1"/>
</dbReference>
<keyword evidence="1" id="KW-0378">Hydrolase</keyword>
<dbReference type="InterPro" id="IPR001932">
    <property type="entry name" value="PPM-type_phosphatase-like_dom"/>
</dbReference>
<dbReference type="InterPro" id="IPR029016">
    <property type="entry name" value="GAF-like_dom_sf"/>
</dbReference>
<dbReference type="Gene3D" id="3.30.450.40">
    <property type="match status" value="1"/>
</dbReference>
<keyword evidence="4" id="KW-1185">Reference proteome</keyword>
<dbReference type="Pfam" id="PF07228">
    <property type="entry name" value="SpoIIE"/>
    <property type="match status" value="1"/>
</dbReference>
<sequence length="590" mass="63816">MAFSQQHFEGFRLDFPATLDDAREAVRSVVGWLADHQIQDAECQQWELVLAEAANNAVLYATPEQARQAAAIEVVLSESQIEVRITDHTIGFDWPVSVELPQDDESDHGRGLFIIKSLTDHASYLRGQGQNVLCLRADRKSVPAAREDIEATLDLMTAEVASCYETLANIFRLIADAGNDVEPIALAARWLEELRELAGADFLVLRTAGTEAGRLSFIGGVPSAISWEPSLDLRSSDTVESRAAATRQDQWFDKSTPWAPSDPLRKAGEHISGLAHPLESGGDLTGVLTVGVFQPLWEPSARELNVARSLGDFLGALLHGLNRRDEANQARLLKRELQIAADIQRSLLPAELPQTQFVHCAAHLATVGEVGGDYLDGILLPDGSLLFVVADVMGKGVPAALFATAFHSLLHSHLDLASKPSALMKRLNQAMFPELDRSDMFITAQLVHVSADGLALHVCGAGHAPLLLSDGRQIQEVTADGPPLGITADADYQDHPLSLATHTHVLLHTDGLSDVFSGGGILSRDELTAWLLSTAAAREDASASRDSLHRLHRSVVDASSQQDDATFMVITRGSHTLSAHTQNSLSHAKR</sequence>
<dbReference type="PANTHER" id="PTHR43156:SF2">
    <property type="entry name" value="STAGE II SPORULATION PROTEIN E"/>
    <property type="match status" value="1"/>
</dbReference>